<protein>
    <submittedName>
        <fullName evidence="1">Uncharacterized protein</fullName>
    </submittedName>
</protein>
<dbReference type="EMBL" id="AAOT01000001">
    <property type="protein sequence ID" value="EAR53015.1"/>
    <property type="molecule type" value="Genomic_DNA"/>
</dbReference>
<dbReference type="RefSeq" id="WP_007255749.1">
    <property type="nucleotide sequence ID" value="NZ_CH724107.1"/>
</dbReference>
<dbReference type="Proteomes" id="UP000003635">
    <property type="component" value="Unassembled WGS sequence"/>
</dbReference>
<keyword evidence="2" id="KW-1185">Reference proteome</keyword>
<accession>Q2CJX4</accession>
<name>Q2CJX4_OCEGH</name>
<gene>
    <name evidence="1" type="ORF">OG2516_11146</name>
</gene>
<comment type="caution">
    <text evidence="1">The sequence shown here is derived from an EMBL/GenBank/DDBJ whole genome shotgun (WGS) entry which is preliminary data.</text>
</comment>
<sequence length="43" mass="4612">MLRTILIGTCVSIQGILVRTLANGMLVVRVGDRIYTGRPVSPA</sequence>
<proteinExistence type="predicted"/>
<evidence type="ECO:0000313" key="2">
    <source>
        <dbReference type="Proteomes" id="UP000003635"/>
    </source>
</evidence>
<dbReference type="AlphaFoldDB" id="Q2CJX4"/>
<dbReference type="STRING" id="314256.OG2516_11146"/>
<dbReference type="HOGENOM" id="CLU_216453_0_0_5"/>
<reference evidence="1 2" key="1">
    <citation type="journal article" date="2010" name="J. Bacteriol.">
        <title>Genome sequences of Oceanicola granulosus HTCC2516(T) and Oceanicola batsensis HTCC2597(TDelta).</title>
        <authorList>
            <person name="Thrash J.C."/>
            <person name="Cho J.C."/>
            <person name="Vergin K.L."/>
            <person name="Giovannoni S.J."/>
        </authorList>
    </citation>
    <scope>NUCLEOTIDE SEQUENCE [LARGE SCALE GENOMIC DNA]</scope>
    <source>
        <strain evidence="2">ATCC BAA-861 / DSM 15982 / KCTC 12143 / HTCC2516</strain>
    </source>
</reference>
<organism evidence="1 2">
    <name type="scientific">Oceanicola granulosus (strain ATCC BAA-861 / DSM 15982 / KCTC 12143 / HTCC2516)</name>
    <dbReference type="NCBI Taxonomy" id="314256"/>
    <lineage>
        <taxon>Bacteria</taxon>
        <taxon>Pseudomonadati</taxon>
        <taxon>Pseudomonadota</taxon>
        <taxon>Alphaproteobacteria</taxon>
        <taxon>Rhodobacterales</taxon>
        <taxon>Roseobacteraceae</taxon>
        <taxon>Oceanicola</taxon>
    </lineage>
</organism>
<evidence type="ECO:0000313" key="1">
    <source>
        <dbReference type="EMBL" id="EAR53015.1"/>
    </source>
</evidence>
<dbReference type="eggNOG" id="ENOG50339RZ">
    <property type="taxonomic scope" value="Bacteria"/>
</dbReference>